<evidence type="ECO:0000313" key="7">
    <source>
        <dbReference type="EMBL" id="GAA4699516.1"/>
    </source>
</evidence>
<feature type="region of interest" description="Disordered" evidence="5">
    <location>
        <begin position="394"/>
        <end position="428"/>
    </location>
</feature>
<keyword evidence="4" id="KW-0503">Monooxygenase</keyword>
<dbReference type="InterPro" id="IPR036661">
    <property type="entry name" value="Luciferase-like_sf"/>
</dbReference>
<evidence type="ECO:0000313" key="8">
    <source>
        <dbReference type="Proteomes" id="UP001500621"/>
    </source>
</evidence>
<feature type="region of interest" description="Disordered" evidence="5">
    <location>
        <begin position="25"/>
        <end position="48"/>
    </location>
</feature>
<keyword evidence="8" id="KW-1185">Reference proteome</keyword>
<keyword evidence="2" id="KW-0288">FMN</keyword>
<name>A0ABP8X3B9_9ACTN</name>
<comment type="caution">
    <text evidence="7">The sequence shown here is derived from an EMBL/GenBank/DDBJ whole genome shotgun (WGS) entry which is preliminary data.</text>
</comment>
<feature type="domain" description="Luciferase-like" evidence="6">
    <location>
        <begin position="46"/>
        <end position="355"/>
    </location>
</feature>
<evidence type="ECO:0000259" key="6">
    <source>
        <dbReference type="Pfam" id="PF00296"/>
    </source>
</evidence>
<feature type="compositionally biased region" description="Low complexity" evidence="5">
    <location>
        <begin position="404"/>
        <end position="422"/>
    </location>
</feature>
<proteinExistence type="predicted"/>
<evidence type="ECO:0000256" key="3">
    <source>
        <dbReference type="ARBA" id="ARBA00023002"/>
    </source>
</evidence>
<dbReference type="PANTHER" id="PTHR42847">
    <property type="entry name" value="ALKANESULFONATE MONOOXYGENASE"/>
    <property type="match status" value="1"/>
</dbReference>
<evidence type="ECO:0000256" key="4">
    <source>
        <dbReference type="ARBA" id="ARBA00023033"/>
    </source>
</evidence>
<dbReference type="Gene3D" id="3.20.20.30">
    <property type="entry name" value="Luciferase-like domain"/>
    <property type="match status" value="1"/>
</dbReference>
<dbReference type="Pfam" id="PF00296">
    <property type="entry name" value="Bac_luciferase"/>
    <property type="match status" value="1"/>
</dbReference>
<dbReference type="SUPFAM" id="SSF51679">
    <property type="entry name" value="Bacterial luciferase-like"/>
    <property type="match status" value="1"/>
</dbReference>
<dbReference type="PANTHER" id="PTHR42847:SF4">
    <property type="entry name" value="ALKANESULFONATE MONOOXYGENASE-RELATED"/>
    <property type="match status" value="1"/>
</dbReference>
<dbReference type="InterPro" id="IPR050172">
    <property type="entry name" value="SsuD_RutA_monooxygenase"/>
</dbReference>
<evidence type="ECO:0000256" key="5">
    <source>
        <dbReference type="SAM" id="MobiDB-lite"/>
    </source>
</evidence>
<reference evidence="8" key="1">
    <citation type="journal article" date="2019" name="Int. J. Syst. Evol. Microbiol.">
        <title>The Global Catalogue of Microorganisms (GCM) 10K type strain sequencing project: providing services to taxonomists for standard genome sequencing and annotation.</title>
        <authorList>
            <consortium name="The Broad Institute Genomics Platform"/>
            <consortium name="The Broad Institute Genome Sequencing Center for Infectious Disease"/>
            <person name="Wu L."/>
            <person name="Ma J."/>
        </authorList>
    </citation>
    <scope>NUCLEOTIDE SEQUENCE [LARGE SCALE GENOMIC DNA]</scope>
    <source>
        <strain evidence="8">JCM 18127</strain>
    </source>
</reference>
<dbReference type="CDD" id="cd01094">
    <property type="entry name" value="Alkanesulfonate_monoxygenase"/>
    <property type="match status" value="1"/>
</dbReference>
<protein>
    <submittedName>
        <fullName evidence="7">LLM class flavin-dependent oxidoreductase</fullName>
    </submittedName>
</protein>
<organism evidence="7 8">
    <name type="scientific">Nocardioides nanhaiensis</name>
    <dbReference type="NCBI Taxonomy" id="1476871"/>
    <lineage>
        <taxon>Bacteria</taxon>
        <taxon>Bacillati</taxon>
        <taxon>Actinomycetota</taxon>
        <taxon>Actinomycetes</taxon>
        <taxon>Propionibacteriales</taxon>
        <taxon>Nocardioidaceae</taxon>
        <taxon>Nocardioides</taxon>
    </lineage>
</organism>
<evidence type="ECO:0000256" key="2">
    <source>
        <dbReference type="ARBA" id="ARBA00022643"/>
    </source>
</evidence>
<sequence length="428" mass="46056">MSGPAPAGPLTLHWFLPTSGDSRGLVGAGQGAPLDQGRAGEATTDGVQRPPDIEYLAHVARTAEQLGFEGVLTPTGTWCEDAWLTTAALLRETSRLKYLVAFRPGVTHPVLAAQMAAAYQRISRGRLMLNIVTGGEPTEQRRFGDRLDKDARYARTDEFLEVLRGTWEQAPFDFEGEHYSAEGALVRGGIDPRPQLYFGGSSPAAGEVAARHVDVYLTWGEPVEQVAEKVAWIRRLAAARGRTLRFGLRVHTLSRDTSDAAWSHAQHLLDGLDRDVVAKAQEAMSRSESTGQQRMSALRSGAGARDWEDARALEVSPNLWSGVGLVRGGAGTALVGSHEEVADRLAEYQEAGIDEVILSGYPHVEEAYWFAEGVRPVLQRRGLVAPPASYDRLDGWTTSAGQRSPSASPSWAASSPGSPTAAGVSRPA</sequence>
<dbReference type="RefSeq" id="WP_345272452.1">
    <property type="nucleotide sequence ID" value="NZ_BAABIM010000005.1"/>
</dbReference>
<dbReference type="Proteomes" id="UP001500621">
    <property type="component" value="Unassembled WGS sequence"/>
</dbReference>
<evidence type="ECO:0000256" key="1">
    <source>
        <dbReference type="ARBA" id="ARBA00022630"/>
    </source>
</evidence>
<gene>
    <name evidence="7" type="ORF">GCM10023226_42920</name>
</gene>
<keyword evidence="3" id="KW-0560">Oxidoreductase</keyword>
<dbReference type="EMBL" id="BAABIM010000005">
    <property type="protein sequence ID" value="GAA4699516.1"/>
    <property type="molecule type" value="Genomic_DNA"/>
</dbReference>
<dbReference type="InterPro" id="IPR011251">
    <property type="entry name" value="Luciferase-like_dom"/>
</dbReference>
<keyword evidence="1" id="KW-0285">Flavoprotein</keyword>
<accession>A0ABP8X3B9</accession>